<dbReference type="PANTHER" id="PTHR30249">
    <property type="entry name" value="PUTATIVE SEROTONIN TRANSPORTER"/>
    <property type="match status" value="1"/>
</dbReference>
<evidence type="ECO:0000256" key="1">
    <source>
        <dbReference type="ARBA" id="ARBA00004651"/>
    </source>
</evidence>
<evidence type="ECO:0000256" key="5">
    <source>
        <dbReference type="ARBA" id="ARBA00023136"/>
    </source>
</evidence>
<keyword evidence="2" id="KW-1003">Cell membrane</keyword>
<comment type="subcellular location">
    <subcellularLocation>
        <location evidence="1">Cell membrane</location>
        <topology evidence="1">Multi-pass membrane protein</topology>
    </subcellularLocation>
</comment>
<organism evidence="7 8">
    <name type="scientific">Saccharococcus caldoxylosilyticus</name>
    <dbReference type="NCBI Taxonomy" id="81408"/>
    <lineage>
        <taxon>Bacteria</taxon>
        <taxon>Bacillati</taxon>
        <taxon>Bacillota</taxon>
        <taxon>Bacilli</taxon>
        <taxon>Bacillales</taxon>
        <taxon>Anoxybacillaceae</taxon>
        <taxon>Saccharococcus</taxon>
    </lineage>
</organism>
<dbReference type="EMBL" id="LQYS01000041">
    <property type="protein sequence ID" value="KYD14483.1"/>
    <property type="molecule type" value="Genomic_DNA"/>
</dbReference>
<comment type="caution">
    <text evidence="7">The sequence shown here is derived from an EMBL/GenBank/DDBJ whole genome shotgun (WGS) entry which is preliminary data.</text>
</comment>
<feature type="transmembrane region" description="Helical" evidence="6">
    <location>
        <begin position="34"/>
        <end position="52"/>
    </location>
</feature>
<sequence>MLMSYVGHTLFSVLITWIVYLLALKLFKKFNKPWLNPLYTATILLVILLFLLQVDYEMYSNGTGLFSLLQGTVVVSMAVPLYSQWPFLKKHFHKIFVSIMFGSFLGIFFVWLSAKVLELKTEVIASLIPKSVTIPVALSAAEALGGIPSLTILFVLTSALISLIFGPRCLEWLSIKSKIAKGLAMGACAQALGVGKSFQWGEEAGAMGSVGMTMSAVLVSLFIPILSLVIS</sequence>
<dbReference type="RefSeq" id="WP_061579414.1">
    <property type="nucleotide sequence ID" value="NZ_CP040553.1"/>
</dbReference>
<dbReference type="STRING" id="81408.B4119_1533"/>
<dbReference type="PANTHER" id="PTHR30249:SF17">
    <property type="entry name" value="HOLIN-LIKE PROTEIN CIDB"/>
    <property type="match status" value="1"/>
</dbReference>
<dbReference type="Proteomes" id="UP000075455">
    <property type="component" value="Unassembled WGS sequence"/>
</dbReference>
<evidence type="ECO:0000256" key="4">
    <source>
        <dbReference type="ARBA" id="ARBA00022989"/>
    </source>
</evidence>
<dbReference type="GO" id="GO:0005886">
    <property type="term" value="C:plasma membrane"/>
    <property type="evidence" value="ECO:0007669"/>
    <property type="project" value="UniProtKB-SubCell"/>
</dbReference>
<evidence type="ECO:0000313" key="7">
    <source>
        <dbReference type="EMBL" id="KYD14483.1"/>
    </source>
</evidence>
<feature type="transmembrane region" description="Helical" evidence="6">
    <location>
        <begin position="179"/>
        <end position="198"/>
    </location>
</feature>
<keyword evidence="4 6" id="KW-1133">Transmembrane helix</keyword>
<dbReference type="InterPro" id="IPR007300">
    <property type="entry name" value="CidB/LrgB"/>
</dbReference>
<protein>
    <submittedName>
        <fullName evidence="7">Uncharacterized protein</fullName>
    </submittedName>
</protein>
<evidence type="ECO:0000256" key="6">
    <source>
        <dbReference type="SAM" id="Phobius"/>
    </source>
</evidence>
<evidence type="ECO:0000256" key="3">
    <source>
        <dbReference type="ARBA" id="ARBA00022692"/>
    </source>
</evidence>
<dbReference type="GeneID" id="301194444"/>
<feature type="transmembrane region" description="Helical" evidence="6">
    <location>
        <begin position="6"/>
        <end position="27"/>
    </location>
</feature>
<keyword evidence="3 6" id="KW-0812">Transmembrane</keyword>
<accession>A0A150LQB8</accession>
<feature type="transmembrane region" description="Helical" evidence="6">
    <location>
        <begin position="95"/>
        <end position="114"/>
    </location>
</feature>
<dbReference type="Pfam" id="PF04172">
    <property type="entry name" value="LrgB"/>
    <property type="match status" value="1"/>
</dbReference>
<keyword evidence="5 6" id="KW-0472">Membrane</keyword>
<evidence type="ECO:0000256" key="2">
    <source>
        <dbReference type="ARBA" id="ARBA00022475"/>
    </source>
</evidence>
<proteinExistence type="predicted"/>
<reference evidence="7 8" key="1">
    <citation type="submission" date="2016-01" db="EMBL/GenBank/DDBJ databases">
        <title>Draft Genome Sequences of Seven Thermophilic Sporeformers Isolated from Foods.</title>
        <authorList>
            <person name="Berendsen E.M."/>
            <person name="Wells-Bennik M.H."/>
            <person name="Krawcyk A.O."/>
            <person name="De Jong A."/>
            <person name="Holsappel S."/>
            <person name="Eijlander R.T."/>
            <person name="Kuipers O.P."/>
        </authorList>
    </citation>
    <scope>NUCLEOTIDE SEQUENCE [LARGE SCALE GENOMIC DNA]</scope>
    <source>
        <strain evidence="7 8">B4119</strain>
    </source>
</reference>
<dbReference type="PATRIC" id="fig|81408.3.peg.3596"/>
<dbReference type="AlphaFoldDB" id="A0A150LQB8"/>
<gene>
    <name evidence="7" type="ORF">B4119_1533</name>
</gene>
<name>A0A150LQB8_9BACL</name>
<feature type="transmembrane region" description="Helical" evidence="6">
    <location>
        <begin position="147"/>
        <end position="167"/>
    </location>
</feature>
<feature type="transmembrane region" description="Helical" evidence="6">
    <location>
        <begin position="210"/>
        <end position="230"/>
    </location>
</feature>
<evidence type="ECO:0000313" key="8">
    <source>
        <dbReference type="Proteomes" id="UP000075455"/>
    </source>
</evidence>
<feature type="transmembrane region" description="Helical" evidence="6">
    <location>
        <begin position="64"/>
        <end position="83"/>
    </location>
</feature>